<gene>
    <name evidence="10" type="ORF">AUK04_02345</name>
</gene>
<dbReference type="GO" id="GO:0009103">
    <property type="term" value="P:lipopolysaccharide biosynthetic process"/>
    <property type="evidence" value="ECO:0007669"/>
    <property type="project" value="UniProtKB-ARBA"/>
</dbReference>
<feature type="transmembrane region" description="Helical" evidence="8">
    <location>
        <begin position="383"/>
        <end position="403"/>
    </location>
</feature>
<evidence type="ECO:0000313" key="11">
    <source>
        <dbReference type="Proteomes" id="UP000183758"/>
    </source>
</evidence>
<proteinExistence type="predicted"/>
<feature type="transmembrane region" description="Helical" evidence="8">
    <location>
        <begin position="354"/>
        <end position="376"/>
    </location>
</feature>
<reference evidence="10 11" key="1">
    <citation type="journal article" date="2016" name="Environ. Microbiol.">
        <title>Genomic resolution of a cold subsurface aquifer community provides metabolic insights for novel microbes adapted to high CO concentrations.</title>
        <authorList>
            <person name="Probst A.J."/>
            <person name="Castelle C.J."/>
            <person name="Singh A."/>
            <person name="Brown C.T."/>
            <person name="Anantharaman K."/>
            <person name="Sharon I."/>
            <person name="Hug L.A."/>
            <person name="Burstein D."/>
            <person name="Emerson J.B."/>
            <person name="Thomas B.C."/>
            <person name="Banfield J.F."/>
        </authorList>
    </citation>
    <scope>NUCLEOTIDE SEQUENCE [LARGE SCALE GENOMIC DNA]</scope>
    <source>
        <strain evidence="10">CG2_30_33_16</strain>
    </source>
</reference>
<feature type="transmembrane region" description="Helical" evidence="8">
    <location>
        <begin position="140"/>
        <end position="157"/>
    </location>
</feature>
<protein>
    <recommendedName>
        <fullName evidence="9">Glycosyltransferase RgtA/B/C/D-like domain-containing protein</fullName>
    </recommendedName>
</protein>
<feature type="transmembrane region" description="Helical" evidence="8">
    <location>
        <begin position="117"/>
        <end position="134"/>
    </location>
</feature>
<evidence type="ECO:0000256" key="8">
    <source>
        <dbReference type="SAM" id="Phobius"/>
    </source>
</evidence>
<dbReference type="InterPro" id="IPR038731">
    <property type="entry name" value="RgtA/B/C-like"/>
</dbReference>
<name>A0A1J5HH12_9BACT</name>
<feature type="transmembrane region" description="Helical" evidence="8">
    <location>
        <begin position="6"/>
        <end position="23"/>
    </location>
</feature>
<keyword evidence="7 8" id="KW-0472">Membrane</keyword>
<evidence type="ECO:0000256" key="4">
    <source>
        <dbReference type="ARBA" id="ARBA00022679"/>
    </source>
</evidence>
<dbReference type="InterPro" id="IPR050297">
    <property type="entry name" value="LipidA_mod_glycosyltrf_83"/>
</dbReference>
<feature type="transmembrane region" description="Helical" evidence="8">
    <location>
        <begin position="330"/>
        <end position="348"/>
    </location>
</feature>
<keyword evidence="4" id="KW-0808">Transferase</keyword>
<comment type="caution">
    <text evidence="10">The sequence shown here is derived from an EMBL/GenBank/DDBJ whole genome shotgun (WGS) entry which is preliminary data.</text>
</comment>
<dbReference type="Pfam" id="PF13231">
    <property type="entry name" value="PMT_2"/>
    <property type="match status" value="1"/>
</dbReference>
<feature type="transmembrane region" description="Helical" evidence="8">
    <location>
        <begin position="164"/>
        <end position="180"/>
    </location>
</feature>
<sequence>MKNKLIYPLLLGAVLISVFLNLFRFNQVPPCLNADEVAFGYNAYSIAQTGKDEFGNFLPLRFESFKDFKLPVFVYFSVPFVKLLGLNELSTRLPNVVVSIFFIPLVYLILKKLFNNFNISVVGTYLIALTPWTYILSRHAHEGVIGALLMLLALYFLLDLSKGFSIKAMLLTNLFIILAANSYHSYRMFVFFWIFWQIVLLGFYKTKVKFNRIFFWIILFFTILIPLSIDAGSSLNRVGNLLFTQNPGIHLRLQEYLIEHGSTLIHNIYTQGIVDISNRYISQISPEFFLIWGDKNWRFGYQYLGLITLVEYVFIFIGVYYLFREHQFHRFLLLSLLLISPIPNALTWQDASLIRVYFMIFPLLFITSYGLINFLCDIKNYRIRLLTVFGLISMYGFFLLYHWDVYLFHYPKRIEVIRAWQCGYKELGQYVKNNYNKFDKFVITDRHGQPYIYLLYYLQYDPAKYQKQAIMTIPDSYGFGQVKSFDKFNFQFSYDNKSKKTAYIGYPEEFTDLKLDQSKIKKIQIRSEEIFWIYENP</sequence>
<evidence type="ECO:0000256" key="3">
    <source>
        <dbReference type="ARBA" id="ARBA00022676"/>
    </source>
</evidence>
<evidence type="ECO:0000256" key="2">
    <source>
        <dbReference type="ARBA" id="ARBA00022475"/>
    </source>
</evidence>
<keyword evidence="2" id="KW-1003">Cell membrane</keyword>
<keyword evidence="5 8" id="KW-0812">Transmembrane</keyword>
<dbReference type="PANTHER" id="PTHR33908">
    <property type="entry name" value="MANNOSYLTRANSFERASE YKCB-RELATED"/>
    <property type="match status" value="1"/>
</dbReference>
<accession>A0A1J5HH12</accession>
<evidence type="ECO:0000256" key="7">
    <source>
        <dbReference type="ARBA" id="ARBA00023136"/>
    </source>
</evidence>
<dbReference type="EMBL" id="MNZM01000055">
    <property type="protein sequence ID" value="OIP84485.1"/>
    <property type="molecule type" value="Genomic_DNA"/>
</dbReference>
<keyword evidence="3" id="KW-0328">Glycosyltransferase</keyword>
<dbReference type="PANTHER" id="PTHR33908:SF11">
    <property type="entry name" value="MEMBRANE PROTEIN"/>
    <property type="match status" value="1"/>
</dbReference>
<dbReference type="Proteomes" id="UP000183758">
    <property type="component" value="Unassembled WGS sequence"/>
</dbReference>
<feature type="transmembrane region" description="Helical" evidence="8">
    <location>
        <begin position="301"/>
        <end position="323"/>
    </location>
</feature>
<keyword evidence="6 8" id="KW-1133">Transmembrane helix</keyword>
<dbReference type="GO" id="GO:0005886">
    <property type="term" value="C:plasma membrane"/>
    <property type="evidence" value="ECO:0007669"/>
    <property type="project" value="UniProtKB-SubCell"/>
</dbReference>
<feature type="transmembrane region" description="Helical" evidence="8">
    <location>
        <begin position="213"/>
        <end position="229"/>
    </location>
</feature>
<feature type="transmembrane region" description="Helical" evidence="8">
    <location>
        <begin position="186"/>
        <end position="204"/>
    </location>
</feature>
<evidence type="ECO:0000256" key="1">
    <source>
        <dbReference type="ARBA" id="ARBA00004651"/>
    </source>
</evidence>
<feature type="domain" description="Glycosyltransferase RgtA/B/C/D-like" evidence="9">
    <location>
        <begin position="71"/>
        <end position="225"/>
    </location>
</feature>
<dbReference type="GO" id="GO:0016763">
    <property type="term" value="F:pentosyltransferase activity"/>
    <property type="evidence" value="ECO:0007669"/>
    <property type="project" value="TreeGrafter"/>
</dbReference>
<evidence type="ECO:0000256" key="5">
    <source>
        <dbReference type="ARBA" id="ARBA00022692"/>
    </source>
</evidence>
<feature type="transmembrane region" description="Helical" evidence="8">
    <location>
        <begin position="92"/>
        <end position="110"/>
    </location>
</feature>
<evidence type="ECO:0000259" key="9">
    <source>
        <dbReference type="Pfam" id="PF13231"/>
    </source>
</evidence>
<evidence type="ECO:0000313" key="10">
    <source>
        <dbReference type="EMBL" id="OIP84485.1"/>
    </source>
</evidence>
<evidence type="ECO:0000256" key="6">
    <source>
        <dbReference type="ARBA" id="ARBA00022989"/>
    </source>
</evidence>
<organism evidence="10 11">
    <name type="scientific">Candidatus Roizmanbacteria bacterium CG2_30_33_16</name>
    <dbReference type="NCBI Taxonomy" id="1805340"/>
    <lineage>
        <taxon>Bacteria</taxon>
        <taxon>Candidatus Roizmaniibacteriota</taxon>
    </lineage>
</organism>
<dbReference type="AlphaFoldDB" id="A0A1J5HH12"/>
<comment type="subcellular location">
    <subcellularLocation>
        <location evidence="1">Cell membrane</location>
        <topology evidence="1">Multi-pass membrane protein</topology>
    </subcellularLocation>
</comment>